<protein>
    <recommendedName>
        <fullName evidence="4">Exo-alpha-sialidase</fullName>
    </recommendedName>
</protein>
<evidence type="ECO:0008006" key="4">
    <source>
        <dbReference type="Google" id="ProtNLM"/>
    </source>
</evidence>
<proteinExistence type="predicted"/>
<dbReference type="InterPro" id="IPR002860">
    <property type="entry name" value="BNR_rpt"/>
</dbReference>
<reference evidence="2 3" key="1">
    <citation type="submission" date="2016-06" db="EMBL/GenBank/DDBJ databases">
        <title>Complete genome sequence of a deep-branching marine Gamma Proteobacterium Woeseia oceani type strain XK5.</title>
        <authorList>
            <person name="Mu D."/>
            <person name="Du Z."/>
        </authorList>
    </citation>
    <scope>NUCLEOTIDE SEQUENCE [LARGE SCALE GENOMIC DNA]</scope>
    <source>
        <strain evidence="2 3">XK5</strain>
    </source>
</reference>
<dbReference type="GO" id="GO:0010411">
    <property type="term" value="P:xyloglucan metabolic process"/>
    <property type="evidence" value="ECO:0007669"/>
    <property type="project" value="TreeGrafter"/>
</dbReference>
<name>A0A193LJ89_9GAMM</name>
<evidence type="ECO:0000313" key="3">
    <source>
        <dbReference type="Proteomes" id="UP000092695"/>
    </source>
</evidence>
<dbReference type="Proteomes" id="UP000092695">
    <property type="component" value="Chromosome"/>
</dbReference>
<dbReference type="Gene3D" id="2.130.10.10">
    <property type="entry name" value="YVTN repeat-like/Quinoprotein amine dehydrogenase"/>
    <property type="match status" value="1"/>
</dbReference>
<sequence length="395" mass="43279">MTAIRVLVGTRKGAFILTSDAARKKWSVDGPHFAGWEIYHMKGSPLDPNRLFASQSSSWFGQIIQRSDDGGKTWVQPGSESGDAKTDDNGMPKGESNKFVYDTSKETGKPLTTHQWYDGTQHPWEFARVWHLEPALDDVDTCYAGVEDAALFKTTNAGKTWHELAGLRGHDTGAGWSPGAGGMCLHTIVLDPANKQRIFCAISAAGAFRSDDGGKTWKAINQGLHSEYIPDPTAEVGHCVHRVAINPNNPNVLFMQKHWDVMRSDDAGDTWREVSGNLPSDFGFPIVVHSHEPETIYVVPIESDSLHYPPEGKLRVYRSRSGGENWEALTKGLPQEHCYVNVLRDAMAVDTATPCGVYFGTTGGQVYASADDGDSWAPIVRDLPAVLSVEVQTIP</sequence>
<dbReference type="AlphaFoldDB" id="A0A193LJ89"/>
<dbReference type="InterPro" id="IPR015943">
    <property type="entry name" value="WD40/YVTN_repeat-like_dom_sf"/>
</dbReference>
<dbReference type="Pfam" id="PF02012">
    <property type="entry name" value="BNR"/>
    <property type="match status" value="1"/>
</dbReference>
<dbReference type="EMBL" id="CP016268">
    <property type="protein sequence ID" value="ANO52600.1"/>
    <property type="molecule type" value="Genomic_DNA"/>
</dbReference>
<dbReference type="PANTHER" id="PTHR43739">
    <property type="entry name" value="XYLOGLUCANASE (EUROFUNG)"/>
    <property type="match status" value="1"/>
</dbReference>
<dbReference type="SUPFAM" id="SSF110296">
    <property type="entry name" value="Oligoxyloglucan reducing end-specific cellobiohydrolase"/>
    <property type="match status" value="1"/>
</dbReference>
<dbReference type="OrthoDB" id="5664384at2"/>
<organism evidence="2 3">
    <name type="scientific">Woeseia oceani</name>
    <dbReference type="NCBI Taxonomy" id="1548547"/>
    <lineage>
        <taxon>Bacteria</taxon>
        <taxon>Pseudomonadati</taxon>
        <taxon>Pseudomonadota</taxon>
        <taxon>Gammaproteobacteria</taxon>
        <taxon>Woeseiales</taxon>
        <taxon>Woeseiaceae</taxon>
        <taxon>Woeseia</taxon>
    </lineage>
</organism>
<dbReference type="STRING" id="1548547.BA177_16690"/>
<dbReference type="RefSeq" id="WP_068618082.1">
    <property type="nucleotide sequence ID" value="NZ_CP016268.1"/>
</dbReference>
<dbReference type="KEGG" id="woc:BA177_16690"/>
<feature type="region of interest" description="Disordered" evidence="1">
    <location>
        <begin position="69"/>
        <end position="103"/>
    </location>
</feature>
<gene>
    <name evidence="2" type="ORF">BA177_16690</name>
</gene>
<dbReference type="InterPro" id="IPR052025">
    <property type="entry name" value="Xyloglucanase_GH74"/>
</dbReference>
<dbReference type="PANTHER" id="PTHR43739:SF5">
    <property type="entry name" value="EXO-ALPHA-SIALIDASE"/>
    <property type="match status" value="1"/>
</dbReference>
<keyword evidence="3" id="KW-1185">Reference proteome</keyword>
<accession>A0A193LJ89</accession>
<evidence type="ECO:0000313" key="2">
    <source>
        <dbReference type="EMBL" id="ANO52600.1"/>
    </source>
</evidence>
<dbReference type="CDD" id="cd15482">
    <property type="entry name" value="Sialidase_non-viral"/>
    <property type="match status" value="1"/>
</dbReference>
<evidence type="ECO:0000256" key="1">
    <source>
        <dbReference type="SAM" id="MobiDB-lite"/>
    </source>
</evidence>